<proteinExistence type="predicted"/>
<dbReference type="RefSeq" id="YP_009798246.1">
    <property type="nucleotide sequence ID" value="NC_047925.1"/>
</dbReference>
<protein>
    <submittedName>
        <fullName evidence="1">Uncharacterized protein</fullName>
    </submittedName>
</protein>
<dbReference type="KEGG" id="vg:54988696"/>
<dbReference type="EMBL" id="MG765276">
    <property type="protein sequence ID" value="AUV59786.1"/>
    <property type="molecule type" value="Genomic_DNA"/>
</dbReference>
<accession>A0A2K9VC70</accession>
<dbReference type="GeneID" id="54988696"/>
<sequence>MNINYSINDVYAAIMEYDDEDSVLLTKDNFDGNLEKLRNFVIACTDGVFDDSKHHFTIKILAVVDECNEQGY</sequence>
<name>A0A2K9VC70_9CAUD</name>
<dbReference type="Proteomes" id="UP000240437">
    <property type="component" value="Segment"/>
</dbReference>
<evidence type="ECO:0000313" key="2">
    <source>
        <dbReference type="Proteomes" id="UP000240437"/>
    </source>
</evidence>
<organism evidence="1 2">
    <name type="scientific">Lactobacillus phage Nyseid</name>
    <dbReference type="NCBI Taxonomy" id="2079432"/>
    <lineage>
        <taxon>Viruses</taxon>
        <taxon>Duplodnaviria</taxon>
        <taxon>Heunggongvirae</taxon>
        <taxon>Uroviricota</taxon>
        <taxon>Caudoviricetes</taxon>
        <taxon>Tybeckvirinae</taxon>
        <taxon>Lenusvirus</taxon>
        <taxon>Lenusvirus nyseid</taxon>
    </lineage>
</organism>
<evidence type="ECO:0000313" key="1">
    <source>
        <dbReference type="EMBL" id="AUV59786.1"/>
    </source>
</evidence>
<reference evidence="1 2" key="1">
    <citation type="submission" date="2018-01" db="EMBL/GenBank/DDBJ databases">
        <title>Lactobacillus phages that infect wine-derived L. plantarum strains.</title>
        <authorList>
            <person name="Kyrkou I."/>
            <person name="Hestbjerg Hansen L."/>
        </authorList>
    </citation>
    <scope>NUCLEOTIDE SEQUENCE [LARGE SCALE GENOMIC DNA]</scope>
</reference>
<keyword evidence="2" id="KW-1185">Reference proteome</keyword>